<accession>A0ABP0Q3P8</accession>
<feature type="domain" description="DNA methylase N-4/N-6" evidence="3">
    <location>
        <begin position="40"/>
        <end position="294"/>
    </location>
</feature>
<evidence type="ECO:0000256" key="2">
    <source>
        <dbReference type="ARBA" id="ARBA00022679"/>
    </source>
</evidence>
<dbReference type="Gene3D" id="3.40.50.150">
    <property type="entry name" value="Vaccinia Virus protein VP39"/>
    <property type="match status" value="1"/>
</dbReference>
<organism evidence="4 5">
    <name type="scientific">Durusdinium trenchii</name>
    <dbReference type="NCBI Taxonomy" id="1381693"/>
    <lineage>
        <taxon>Eukaryota</taxon>
        <taxon>Sar</taxon>
        <taxon>Alveolata</taxon>
        <taxon>Dinophyceae</taxon>
        <taxon>Suessiales</taxon>
        <taxon>Symbiodiniaceae</taxon>
        <taxon>Durusdinium</taxon>
    </lineage>
</organism>
<keyword evidence="5" id="KW-1185">Reference proteome</keyword>
<protein>
    <submittedName>
        <fullName evidence="4">Methyltransferase</fullName>
    </submittedName>
</protein>
<keyword evidence="2" id="KW-0808">Transferase</keyword>
<evidence type="ECO:0000313" key="5">
    <source>
        <dbReference type="Proteomes" id="UP001642464"/>
    </source>
</evidence>
<dbReference type="SUPFAM" id="SSF53335">
    <property type="entry name" value="S-adenosyl-L-methionine-dependent methyltransferases"/>
    <property type="match status" value="1"/>
</dbReference>
<dbReference type="GO" id="GO:0032259">
    <property type="term" value="P:methylation"/>
    <property type="evidence" value="ECO:0007669"/>
    <property type="project" value="UniProtKB-KW"/>
</dbReference>
<gene>
    <name evidence="4" type="ORF">SCF082_LOCUS39202</name>
</gene>
<comment type="caution">
    <text evidence="4">The sequence shown here is derived from an EMBL/GenBank/DDBJ whole genome shotgun (WGS) entry which is preliminary data.</text>
</comment>
<keyword evidence="1 4" id="KW-0489">Methyltransferase</keyword>
<evidence type="ECO:0000256" key="1">
    <source>
        <dbReference type="ARBA" id="ARBA00022603"/>
    </source>
</evidence>
<dbReference type="InterPro" id="IPR002941">
    <property type="entry name" value="DNA_methylase_N4/N6"/>
</dbReference>
<dbReference type="InterPro" id="IPR001091">
    <property type="entry name" value="RM_Methyltransferase"/>
</dbReference>
<dbReference type="InterPro" id="IPR029063">
    <property type="entry name" value="SAM-dependent_MTases_sf"/>
</dbReference>
<sequence>MEAATEALCLDQVIDEDFALYHGDCCELIRGVPDESIGFTVFSPPFASLYTYSDSERDMGNCGSDEEFWEHFRYLIPELLRVTMPGRLCSVHCMNLPSTIAHNGYIGIRDFRGDVIRAFQDAGWIYHSEVCIWKDPVTAMQRTKALGLLHKQLVKDSCMSRQGIPDYVCTFRKPGKNPEPVCGELDYFCGESGTFQQSGRLSIDVWQRYASPVWMDIDMSNTLNGRAGREEKDERHICPLQLDVIERCLQLWSNPGDTILSPYAGIGSEGLVSIEKERRFLGFELKESYFSEAAKVSNVFELHDAPDGDLVEEAFGGAEFWLERLDIVAVEIRDADGEWRIFGDKFDRWLLSFGRDSVRSRVANRITLHLSVNHEFDHGDIAKRDYTWNQPE</sequence>
<dbReference type="GO" id="GO:0008168">
    <property type="term" value="F:methyltransferase activity"/>
    <property type="evidence" value="ECO:0007669"/>
    <property type="project" value="UniProtKB-KW"/>
</dbReference>
<dbReference type="EMBL" id="CAXAMM010038965">
    <property type="protein sequence ID" value="CAK9082488.1"/>
    <property type="molecule type" value="Genomic_DNA"/>
</dbReference>
<reference evidence="4 5" key="1">
    <citation type="submission" date="2024-02" db="EMBL/GenBank/DDBJ databases">
        <authorList>
            <person name="Chen Y."/>
            <person name="Shah S."/>
            <person name="Dougan E. K."/>
            <person name="Thang M."/>
            <person name="Chan C."/>
        </authorList>
    </citation>
    <scope>NUCLEOTIDE SEQUENCE [LARGE SCALE GENOMIC DNA]</scope>
</reference>
<name>A0ABP0Q3P8_9DINO</name>
<dbReference type="PRINTS" id="PR00508">
    <property type="entry name" value="S21N4MTFRASE"/>
</dbReference>
<dbReference type="Proteomes" id="UP001642464">
    <property type="component" value="Unassembled WGS sequence"/>
</dbReference>
<proteinExistence type="predicted"/>
<evidence type="ECO:0000259" key="3">
    <source>
        <dbReference type="Pfam" id="PF01555"/>
    </source>
</evidence>
<evidence type="ECO:0000313" key="4">
    <source>
        <dbReference type="EMBL" id="CAK9082488.1"/>
    </source>
</evidence>
<dbReference type="Pfam" id="PF01555">
    <property type="entry name" value="N6_N4_Mtase"/>
    <property type="match status" value="1"/>
</dbReference>